<sequence>MSYHDFEALYMIRKGNFEAKEGLDCRYKLLVYKMANVYLMKYHLSNTTLHDARQAGFMGYEKSIRNYDASRLTGLAHFVKLTVIDHIRTSIRTHISLKGMMNHYAVSLDSTISEDGKLDYHDVIASENRSFCPETYTYIKEVDHEMSYMFKSTITDTERRIFVMKAQGYAYKEIAQTLDLTSKQVDNILQKLTRKVELFKDYMN</sequence>
<dbReference type="KEGG" id="erl:AOC36_01620"/>
<dbReference type="GO" id="GO:0006352">
    <property type="term" value="P:DNA-templated transcription initiation"/>
    <property type="evidence" value="ECO:0007669"/>
    <property type="project" value="InterPro"/>
</dbReference>
<dbReference type="EMBL" id="CP013213">
    <property type="protein sequence ID" value="AMC92730.1"/>
    <property type="molecule type" value="Genomic_DNA"/>
</dbReference>
<dbReference type="InterPro" id="IPR016032">
    <property type="entry name" value="Sig_transdc_resp-reg_C-effctor"/>
</dbReference>
<dbReference type="InterPro" id="IPR000792">
    <property type="entry name" value="Tscrpt_reg_LuxR_C"/>
</dbReference>
<evidence type="ECO:0000259" key="1">
    <source>
        <dbReference type="SMART" id="SM00421"/>
    </source>
</evidence>
<dbReference type="InterPro" id="IPR013325">
    <property type="entry name" value="RNA_pol_sigma_r2"/>
</dbReference>
<dbReference type="SUPFAM" id="SSF88946">
    <property type="entry name" value="Sigma2 domain of RNA polymerase sigma factors"/>
    <property type="match status" value="1"/>
</dbReference>
<dbReference type="RefSeq" id="WP_067630499.1">
    <property type="nucleotide sequence ID" value="NZ_CP013213.1"/>
</dbReference>
<dbReference type="GO" id="GO:0003700">
    <property type="term" value="F:DNA-binding transcription factor activity"/>
    <property type="evidence" value="ECO:0007669"/>
    <property type="project" value="InterPro"/>
</dbReference>
<dbReference type="SMART" id="SM00421">
    <property type="entry name" value="HTH_LUXR"/>
    <property type="match status" value="1"/>
</dbReference>
<dbReference type="Gene3D" id="1.10.10.10">
    <property type="entry name" value="Winged helix-like DNA-binding domain superfamily/Winged helix DNA-binding domain"/>
    <property type="match status" value="1"/>
</dbReference>
<dbReference type="AlphaFoldDB" id="A0A109UGI9"/>
<name>A0A109UGI9_9FIRM</name>
<reference evidence="2 3" key="1">
    <citation type="submission" date="2015-10" db="EMBL/GenBank/DDBJ databases">
        <title>Erysipelothrix larvae sp. LV19 isolated from the larval gut of the rhinoceros beetle, Trypoxylus dichotomus.</title>
        <authorList>
            <person name="Lim S."/>
            <person name="Kim B.-C."/>
        </authorList>
    </citation>
    <scope>NUCLEOTIDE SEQUENCE [LARGE SCALE GENOMIC DNA]</scope>
    <source>
        <strain evidence="2 3">LV19</strain>
    </source>
</reference>
<gene>
    <name evidence="2" type="ORF">AOC36_01620</name>
</gene>
<feature type="domain" description="HTH luxR-type" evidence="1">
    <location>
        <begin position="151"/>
        <end position="202"/>
    </location>
</feature>
<dbReference type="Proteomes" id="UP000063781">
    <property type="component" value="Chromosome"/>
</dbReference>
<dbReference type="InterPro" id="IPR036388">
    <property type="entry name" value="WH-like_DNA-bd_sf"/>
</dbReference>
<protein>
    <recommendedName>
        <fullName evidence="1">HTH luxR-type domain-containing protein</fullName>
    </recommendedName>
</protein>
<evidence type="ECO:0000313" key="2">
    <source>
        <dbReference type="EMBL" id="AMC92730.1"/>
    </source>
</evidence>
<proteinExistence type="predicted"/>
<keyword evidence="3" id="KW-1185">Reference proteome</keyword>
<organism evidence="2 3">
    <name type="scientific">Erysipelothrix larvae</name>
    <dbReference type="NCBI Taxonomy" id="1514105"/>
    <lineage>
        <taxon>Bacteria</taxon>
        <taxon>Bacillati</taxon>
        <taxon>Bacillota</taxon>
        <taxon>Erysipelotrichia</taxon>
        <taxon>Erysipelotrichales</taxon>
        <taxon>Erysipelotrichaceae</taxon>
        <taxon>Erysipelothrix</taxon>
    </lineage>
</organism>
<dbReference type="InterPro" id="IPR014284">
    <property type="entry name" value="RNA_pol_sigma-70_dom"/>
</dbReference>
<dbReference type="OrthoDB" id="9783788at2"/>
<dbReference type="NCBIfam" id="TIGR02937">
    <property type="entry name" value="sigma70-ECF"/>
    <property type="match status" value="1"/>
</dbReference>
<accession>A0A109UGI9</accession>
<dbReference type="GO" id="GO:0003677">
    <property type="term" value="F:DNA binding"/>
    <property type="evidence" value="ECO:0007669"/>
    <property type="project" value="InterPro"/>
</dbReference>
<evidence type="ECO:0000313" key="3">
    <source>
        <dbReference type="Proteomes" id="UP000063781"/>
    </source>
</evidence>
<dbReference type="STRING" id="1514105.AOC36_01620"/>
<dbReference type="SUPFAM" id="SSF46894">
    <property type="entry name" value="C-terminal effector domain of the bipartite response regulators"/>
    <property type="match status" value="1"/>
</dbReference>